<name>A0AAU8FCU1_9BACT</name>
<proteinExistence type="predicted"/>
<dbReference type="AlphaFoldDB" id="A0AAU8FCU1"/>
<gene>
    <name evidence="2" type="ORF">ABV298_18535</name>
</gene>
<dbReference type="SUPFAM" id="SSF53597">
    <property type="entry name" value="Dihydrofolate reductase-like"/>
    <property type="match status" value="1"/>
</dbReference>
<organism evidence="2">
    <name type="scientific">Dyadobacter sp. 676</name>
    <dbReference type="NCBI Taxonomy" id="3088362"/>
    <lineage>
        <taxon>Bacteria</taxon>
        <taxon>Pseudomonadati</taxon>
        <taxon>Bacteroidota</taxon>
        <taxon>Cytophagia</taxon>
        <taxon>Cytophagales</taxon>
        <taxon>Spirosomataceae</taxon>
        <taxon>Dyadobacter</taxon>
    </lineage>
</organism>
<dbReference type="PANTHER" id="PTHR38011">
    <property type="entry name" value="DIHYDROFOLATE REDUCTASE FAMILY PROTEIN (AFU_ORTHOLOGUE AFUA_8G06820)"/>
    <property type="match status" value="1"/>
</dbReference>
<feature type="domain" description="Bacterial bifunctional deaminase-reductase C-terminal" evidence="1">
    <location>
        <begin position="3"/>
        <end position="168"/>
    </location>
</feature>
<reference evidence="2" key="1">
    <citation type="submission" date="2024-06" db="EMBL/GenBank/DDBJ databases">
        <title>Sequencing and assembly of the genome of Dyadobacter sp. strain 676, a symbiont of Cyamopsis tetragonoloba.</title>
        <authorList>
            <person name="Guro P."/>
            <person name="Sazanova A."/>
            <person name="Kuznetsova I."/>
            <person name="Belimov A."/>
            <person name="Safronova V."/>
        </authorList>
    </citation>
    <scope>NUCLEOTIDE SEQUENCE</scope>
    <source>
        <strain evidence="2">676</strain>
    </source>
</reference>
<dbReference type="RefSeq" id="WP_353717670.1">
    <property type="nucleotide sequence ID" value="NZ_CP159289.1"/>
</dbReference>
<dbReference type="GO" id="GO:0009231">
    <property type="term" value="P:riboflavin biosynthetic process"/>
    <property type="evidence" value="ECO:0007669"/>
    <property type="project" value="InterPro"/>
</dbReference>
<sequence>MARKVILYIATSLDGYIATRDEDLAFLSLVELPGEDYGYHDFIRTVDTVILGRKTYDKVLSFGIGFPHADKECYIVTRTQRTQEGNVRFYTGDIKTLVTNLKEKEGKNIFVDGGADVVNTMMKDDLIDEFVVSVIPVFLGDGIRLFQDGRPEHKLELMRSESFEKGLVQLRYKRKRGQ</sequence>
<dbReference type="InterPro" id="IPR050765">
    <property type="entry name" value="Riboflavin_Biosynth_HTPR"/>
</dbReference>
<evidence type="ECO:0000313" key="2">
    <source>
        <dbReference type="EMBL" id="XCH22338.1"/>
    </source>
</evidence>
<dbReference type="GO" id="GO:0008703">
    <property type="term" value="F:5-amino-6-(5-phosphoribosylamino)uracil reductase activity"/>
    <property type="evidence" value="ECO:0007669"/>
    <property type="project" value="InterPro"/>
</dbReference>
<dbReference type="InterPro" id="IPR002734">
    <property type="entry name" value="RibDG_C"/>
</dbReference>
<dbReference type="Pfam" id="PF01872">
    <property type="entry name" value="RibD_C"/>
    <property type="match status" value="1"/>
</dbReference>
<dbReference type="Gene3D" id="3.40.430.10">
    <property type="entry name" value="Dihydrofolate Reductase, subunit A"/>
    <property type="match status" value="1"/>
</dbReference>
<dbReference type="EMBL" id="CP159289">
    <property type="protein sequence ID" value="XCH22338.1"/>
    <property type="molecule type" value="Genomic_DNA"/>
</dbReference>
<protein>
    <submittedName>
        <fullName evidence="2">Dihydrofolate reductase family protein</fullName>
    </submittedName>
</protein>
<dbReference type="InterPro" id="IPR024072">
    <property type="entry name" value="DHFR-like_dom_sf"/>
</dbReference>
<accession>A0AAU8FCU1</accession>
<dbReference type="PANTHER" id="PTHR38011:SF11">
    <property type="entry name" value="2,5-DIAMINO-6-RIBOSYLAMINO-4(3H)-PYRIMIDINONE 5'-PHOSPHATE REDUCTASE"/>
    <property type="match status" value="1"/>
</dbReference>
<evidence type="ECO:0000259" key="1">
    <source>
        <dbReference type="Pfam" id="PF01872"/>
    </source>
</evidence>